<protein>
    <recommendedName>
        <fullName evidence="3">Alpha/beta hydrolase</fullName>
    </recommendedName>
</protein>
<dbReference type="SUPFAM" id="SSF53474">
    <property type="entry name" value="alpha/beta-Hydrolases"/>
    <property type="match status" value="1"/>
</dbReference>
<dbReference type="AlphaFoldDB" id="A0ABD6WC73"/>
<accession>A0ABD6WC73</accession>
<gene>
    <name evidence="1" type="ORF">C5C04_00405</name>
</gene>
<comment type="caution">
    <text evidence="1">The sequence shown here is derived from an EMBL/GenBank/DDBJ whole genome shotgun (WGS) entry which is preliminary data.</text>
</comment>
<reference evidence="1 2" key="1">
    <citation type="submission" date="2018-02" db="EMBL/GenBank/DDBJ databases">
        <title>Bacteriophage NCPPB3778 and a type I-E CRISPR drive the evolution of the US Biological Select Agent, Rathayibacter toxicus.</title>
        <authorList>
            <person name="Davis E.W.II."/>
            <person name="Tabima J.F."/>
            <person name="Weisberg A.J."/>
            <person name="Lopes L.D."/>
            <person name="Wiseman M.S."/>
            <person name="Wiseman M.S."/>
            <person name="Pupko T."/>
            <person name="Belcher M.S."/>
            <person name="Sechler A.J."/>
            <person name="Tancos M.A."/>
            <person name="Schroeder B.K."/>
            <person name="Murray T.D."/>
            <person name="Luster D.G."/>
            <person name="Schneider W.L."/>
            <person name="Rogers E."/>
            <person name="Andreote F.D."/>
            <person name="Grunwald N.J."/>
            <person name="Putnam M.L."/>
            <person name="Chang J.H."/>
        </authorList>
    </citation>
    <scope>NUCLEOTIDE SEQUENCE [LARGE SCALE GENOMIC DNA]</scope>
    <source>
        <strain evidence="1 2">AY1I9</strain>
    </source>
</reference>
<evidence type="ECO:0008006" key="3">
    <source>
        <dbReference type="Google" id="ProtNLM"/>
    </source>
</evidence>
<proteinExistence type="predicted"/>
<evidence type="ECO:0000313" key="2">
    <source>
        <dbReference type="Proteomes" id="UP000237881"/>
    </source>
</evidence>
<dbReference type="Proteomes" id="UP000237881">
    <property type="component" value="Unassembled WGS sequence"/>
</dbReference>
<organism evidence="1 2">
    <name type="scientific">Rathayibacter rathayi</name>
    <name type="common">Corynebacterium rathayi</name>
    <dbReference type="NCBI Taxonomy" id="33887"/>
    <lineage>
        <taxon>Bacteria</taxon>
        <taxon>Bacillati</taxon>
        <taxon>Actinomycetota</taxon>
        <taxon>Actinomycetes</taxon>
        <taxon>Micrococcales</taxon>
        <taxon>Microbacteriaceae</taxon>
        <taxon>Rathayibacter</taxon>
    </lineage>
</organism>
<name>A0ABD6WC73_RATRA</name>
<dbReference type="EMBL" id="PSUL01000001">
    <property type="protein sequence ID" value="PPF16283.1"/>
    <property type="molecule type" value="Genomic_DNA"/>
</dbReference>
<evidence type="ECO:0000313" key="1">
    <source>
        <dbReference type="EMBL" id="PPF16283.1"/>
    </source>
</evidence>
<sequence>MRELAVSFQPLHVQHDCHTFPGAIGVQLEQVGFDVVSLDTCAAFEDGATTIGEVADYWRAECPQLADASLLLGNALGGVVAHELRSHLDKGVVTFTVSAPSGATERLRSRFAAVITVAAGEGVAEAAGLLERFAGGVPAVQGEEERRPEPAMRRRLLAGLQALTDYRCGRSQSEGRHITVVGSKSRLAGRDDVCRCDAPTIVELGGAGMRPHLDQSDRVARVVSAMLKKELR</sequence>
<dbReference type="RefSeq" id="WP_104326473.1">
    <property type="nucleotide sequence ID" value="NZ_PSUL01000001.1"/>
</dbReference>
<dbReference type="InterPro" id="IPR029058">
    <property type="entry name" value="AB_hydrolase_fold"/>
</dbReference>